<dbReference type="PANTHER" id="PTHR37754:SF4">
    <property type="entry name" value="EF-HAND DOMAIN-CONTAINING PROTEIN"/>
    <property type="match status" value="1"/>
</dbReference>
<dbReference type="EMBL" id="JAGGNH010000005">
    <property type="protein sequence ID" value="KAJ0970908.1"/>
    <property type="molecule type" value="Genomic_DNA"/>
</dbReference>
<organism evidence="2 3">
    <name type="scientific">Dioscorea zingiberensis</name>
    <dbReference type="NCBI Taxonomy" id="325984"/>
    <lineage>
        <taxon>Eukaryota</taxon>
        <taxon>Viridiplantae</taxon>
        <taxon>Streptophyta</taxon>
        <taxon>Embryophyta</taxon>
        <taxon>Tracheophyta</taxon>
        <taxon>Spermatophyta</taxon>
        <taxon>Magnoliopsida</taxon>
        <taxon>Liliopsida</taxon>
        <taxon>Dioscoreales</taxon>
        <taxon>Dioscoreaceae</taxon>
        <taxon>Dioscorea</taxon>
    </lineage>
</organism>
<sequence length="225" mass="25482">MGGVVGGLWDTVQGKKHVRRACDRVFHELAVDRRLKLSDLHLATMMVYSSVNKQYLSPYKEPPTKKMVEAKIKELIYKKKKETDAKKESNTQHSNGKTKEKQDDTTKEKQEGTAKEKQEDNTKNTVETETKKKSEIEQKNEDGSQTIDNDEFYEIILEWLKKDLQIVLANKLLLALMGGPALAIITKSAGRRVPKINHVVEKVPTPVLIPAYATGIALLQDVRLE</sequence>
<comment type="caution">
    <text evidence="2">The sequence shown here is derived from an EMBL/GenBank/DDBJ whole genome shotgun (WGS) entry which is preliminary data.</text>
</comment>
<proteinExistence type="predicted"/>
<feature type="region of interest" description="Disordered" evidence="1">
    <location>
        <begin position="81"/>
        <end position="143"/>
    </location>
</feature>
<reference evidence="2" key="2">
    <citation type="journal article" date="2022" name="Hortic Res">
        <title>The genome of Dioscorea zingiberensis sheds light on the biosynthesis, origin and evolution of the medicinally important diosgenin saponins.</title>
        <authorList>
            <person name="Li Y."/>
            <person name="Tan C."/>
            <person name="Li Z."/>
            <person name="Guo J."/>
            <person name="Li S."/>
            <person name="Chen X."/>
            <person name="Wang C."/>
            <person name="Dai X."/>
            <person name="Yang H."/>
            <person name="Song W."/>
            <person name="Hou L."/>
            <person name="Xu J."/>
            <person name="Tong Z."/>
            <person name="Xu A."/>
            <person name="Yuan X."/>
            <person name="Wang W."/>
            <person name="Yang Q."/>
            <person name="Chen L."/>
            <person name="Sun Z."/>
            <person name="Wang K."/>
            <person name="Pan B."/>
            <person name="Chen J."/>
            <person name="Bao Y."/>
            <person name="Liu F."/>
            <person name="Qi X."/>
            <person name="Gang D.R."/>
            <person name="Wen J."/>
            <person name="Li J."/>
        </authorList>
    </citation>
    <scope>NUCLEOTIDE SEQUENCE</scope>
    <source>
        <strain evidence="2">Dzin_1.0</strain>
    </source>
</reference>
<keyword evidence="3" id="KW-1185">Reference proteome</keyword>
<feature type="compositionally biased region" description="Basic and acidic residues" evidence="1">
    <location>
        <begin position="81"/>
        <end position="90"/>
    </location>
</feature>
<feature type="compositionally biased region" description="Basic and acidic residues" evidence="1">
    <location>
        <begin position="97"/>
        <end position="142"/>
    </location>
</feature>
<protein>
    <submittedName>
        <fullName evidence="2">Uncharacterized protein</fullName>
    </submittedName>
</protein>
<name>A0A9D5HCB4_9LILI</name>
<dbReference type="PANTHER" id="PTHR37754">
    <property type="entry name" value="CALCIUM ION-BINDING PROTEIN"/>
    <property type="match status" value="1"/>
</dbReference>
<evidence type="ECO:0000256" key="1">
    <source>
        <dbReference type="SAM" id="MobiDB-lite"/>
    </source>
</evidence>
<accession>A0A9D5HCB4</accession>
<gene>
    <name evidence="2" type="ORF">J5N97_018867</name>
</gene>
<dbReference type="OrthoDB" id="644294at2759"/>
<reference evidence="2" key="1">
    <citation type="submission" date="2021-03" db="EMBL/GenBank/DDBJ databases">
        <authorList>
            <person name="Li Z."/>
            <person name="Yang C."/>
        </authorList>
    </citation>
    <scope>NUCLEOTIDE SEQUENCE</scope>
    <source>
        <strain evidence="2">Dzin_1.0</strain>
        <tissue evidence="2">Leaf</tissue>
    </source>
</reference>
<dbReference type="Proteomes" id="UP001085076">
    <property type="component" value="Miscellaneous, Linkage group lg05"/>
</dbReference>
<dbReference type="AlphaFoldDB" id="A0A9D5HCB4"/>
<evidence type="ECO:0000313" key="3">
    <source>
        <dbReference type="Proteomes" id="UP001085076"/>
    </source>
</evidence>
<evidence type="ECO:0000313" key="2">
    <source>
        <dbReference type="EMBL" id="KAJ0970908.1"/>
    </source>
</evidence>